<protein>
    <submittedName>
        <fullName evidence="6">RNA methyltransferase, TrmH family</fullName>
    </submittedName>
</protein>
<keyword evidence="2 6" id="KW-0489">Methyltransferase</keyword>
<gene>
    <name evidence="6" type="primary">spoU</name>
    <name evidence="6" type="ORF">EFREU_v1c05040</name>
</gene>
<evidence type="ECO:0000256" key="3">
    <source>
        <dbReference type="ARBA" id="ARBA00022679"/>
    </source>
</evidence>
<evidence type="ECO:0000259" key="5">
    <source>
        <dbReference type="Pfam" id="PF22435"/>
    </source>
</evidence>
<dbReference type="PANTHER" id="PTHR43191:SF2">
    <property type="entry name" value="RRNA METHYLTRANSFERASE 3, MITOCHONDRIAL"/>
    <property type="match status" value="1"/>
</dbReference>
<dbReference type="PANTHER" id="PTHR43191">
    <property type="entry name" value="RRNA METHYLTRANSFERASE 3"/>
    <property type="match status" value="1"/>
</dbReference>
<dbReference type="InterPro" id="IPR051259">
    <property type="entry name" value="rRNA_Methyltransferase"/>
</dbReference>
<feature type="domain" description="MRM3-like substrate binding" evidence="5">
    <location>
        <begin position="9"/>
        <end position="88"/>
    </location>
</feature>
<dbReference type="Pfam" id="PF22435">
    <property type="entry name" value="MRM3-like_sub_bind"/>
    <property type="match status" value="1"/>
</dbReference>
<dbReference type="SUPFAM" id="SSF75217">
    <property type="entry name" value="alpha/beta knot"/>
    <property type="match status" value="1"/>
</dbReference>
<keyword evidence="7" id="KW-1185">Reference proteome</keyword>
<evidence type="ECO:0000313" key="7">
    <source>
        <dbReference type="Proteomes" id="UP000232222"/>
    </source>
</evidence>
<dbReference type="AlphaFoldDB" id="A0A2K8NRQ2"/>
<dbReference type="Pfam" id="PF00588">
    <property type="entry name" value="SpoU_methylase"/>
    <property type="match status" value="1"/>
</dbReference>
<dbReference type="InterPro" id="IPR029064">
    <property type="entry name" value="Ribosomal_eL30-like_sf"/>
</dbReference>
<dbReference type="InterPro" id="IPR001537">
    <property type="entry name" value="SpoU_MeTrfase"/>
</dbReference>
<dbReference type="GO" id="GO:0006396">
    <property type="term" value="P:RNA processing"/>
    <property type="evidence" value="ECO:0007669"/>
    <property type="project" value="InterPro"/>
</dbReference>
<reference evidence="6 7" key="1">
    <citation type="submission" date="2017-11" db="EMBL/GenBank/DDBJ databases">
        <title>Genome sequence of Entomoplasma freundtii BARC 318 (ATCC 51999).</title>
        <authorList>
            <person name="Lo W.-S."/>
            <person name="Gasparich G.E."/>
            <person name="Kuo C.-H."/>
        </authorList>
    </citation>
    <scope>NUCLEOTIDE SEQUENCE [LARGE SCALE GENOMIC DNA]</scope>
    <source>
        <strain evidence="6 7">BARC 318</strain>
    </source>
</reference>
<dbReference type="EMBL" id="CP024962">
    <property type="protein sequence ID" value="ATZ16525.1"/>
    <property type="molecule type" value="Genomic_DNA"/>
</dbReference>
<name>A0A2K8NRQ2_9MOLU</name>
<comment type="similarity">
    <text evidence="1">Belongs to the class IV-like SAM-binding methyltransferase superfamily. RNA methyltransferase TrmH family.</text>
</comment>
<dbReference type="SUPFAM" id="SSF55315">
    <property type="entry name" value="L30e-like"/>
    <property type="match status" value="1"/>
</dbReference>
<dbReference type="CDD" id="cd18095">
    <property type="entry name" value="SpoU-like_rRNA-MTase"/>
    <property type="match status" value="1"/>
</dbReference>
<keyword evidence="3 6" id="KW-0808">Transferase</keyword>
<dbReference type="GO" id="GO:0003723">
    <property type="term" value="F:RNA binding"/>
    <property type="evidence" value="ECO:0007669"/>
    <property type="project" value="InterPro"/>
</dbReference>
<dbReference type="Gene3D" id="3.30.1330.30">
    <property type="match status" value="1"/>
</dbReference>
<dbReference type="GO" id="GO:0032259">
    <property type="term" value="P:methylation"/>
    <property type="evidence" value="ECO:0007669"/>
    <property type="project" value="UniProtKB-KW"/>
</dbReference>
<dbReference type="InterPro" id="IPR029028">
    <property type="entry name" value="Alpha/beta_knot_MTases"/>
</dbReference>
<feature type="domain" description="tRNA/rRNA methyltransferase SpoU type" evidence="4">
    <location>
        <begin position="107"/>
        <end position="247"/>
    </location>
</feature>
<accession>A0A2K8NRQ2</accession>
<evidence type="ECO:0000313" key="6">
    <source>
        <dbReference type="EMBL" id="ATZ16525.1"/>
    </source>
</evidence>
<dbReference type="OrthoDB" id="9794400at2"/>
<dbReference type="InterPro" id="IPR029026">
    <property type="entry name" value="tRNA_m1G_MTases_N"/>
</dbReference>
<dbReference type="InterPro" id="IPR053888">
    <property type="entry name" value="MRM3-like_sub_bind"/>
</dbReference>
<dbReference type="RefSeq" id="WP_100609820.1">
    <property type="nucleotide sequence ID" value="NZ_CP024962.1"/>
</dbReference>
<evidence type="ECO:0000259" key="4">
    <source>
        <dbReference type="Pfam" id="PF00588"/>
    </source>
</evidence>
<dbReference type="KEGG" id="efr:EFREU_v1c05040"/>
<dbReference type="Gene3D" id="3.40.1280.10">
    <property type="match status" value="1"/>
</dbReference>
<proteinExistence type="inferred from homology"/>
<sequence length="253" mass="27644">MEKITSVKNQKIKDLLFLKKNPSQNFFIEGDHLCEEALLNGKLVSLYVLETQLPSLPSSLQSFPGPTFALSEIVAAKLSDTKKPTGVYGIATMTSEDNQVWPIPGRILVLDDVQDPGNLGTLLRSAAAFGFPNVLISPHSVNFYNEKVIRSTQGLLFKLHLKQAPLETYLPAWKKTGLPIIGTNLHQPYQALPNLTTIMSPCALILGNEGHGLSPKSLEWLTTNVLIPMAPEVESLNVGVAGSILMYEINQKG</sequence>
<dbReference type="Proteomes" id="UP000232222">
    <property type="component" value="Chromosome"/>
</dbReference>
<evidence type="ECO:0000256" key="1">
    <source>
        <dbReference type="ARBA" id="ARBA00007228"/>
    </source>
</evidence>
<organism evidence="6 7">
    <name type="scientific">Entomoplasma freundtii</name>
    <dbReference type="NCBI Taxonomy" id="74700"/>
    <lineage>
        <taxon>Bacteria</taxon>
        <taxon>Bacillati</taxon>
        <taxon>Mycoplasmatota</taxon>
        <taxon>Mollicutes</taxon>
        <taxon>Entomoplasmatales</taxon>
        <taxon>Entomoplasmataceae</taxon>
        <taxon>Entomoplasma</taxon>
    </lineage>
</organism>
<dbReference type="GO" id="GO:0008173">
    <property type="term" value="F:RNA methyltransferase activity"/>
    <property type="evidence" value="ECO:0007669"/>
    <property type="project" value="InterPro"/>
</dbReference>
<evidence type="ECO:0000256" key="2">
    <source>
        <dbReference type="ARBA" id="ARBA00022603"/>
    </source>
</evidence>